<evidence type="ECO:0000256" key="2">
    <source>
        <dbReference type="ARBA" id="ARBA00007441"/>
    </source>
</evidence>
<dbReference type="InterPro" id="IPR004839">
    <property type="entry name" value="Aminotransferase_I/II_large"/>
</dbReference>
<comment type="caution">
    <text evidence="9">The sequence shown here is derived from an EMBL/GenBank/DDBJ whole genome shotgun (WGS) entry which is preliminary data.</text>
</comment>
<organism evidence="9 10">
    <name type="scientific">Paralimibaculum aggregatum</name>
    <dbReference type="NCBI Taxonomy" id="3036245"/>
    <lineage>
        <taxon>Bacteria</taxon>
        <taxon>Pseudomonadati</taxon>
        <taxon>Pseudomonadota</taxon>
        <taxon>Alphaproteobacteria</taxon>
        <taxon>Rhodobacterales</taxon>
        <taxon>Paracoccaceae</taxon>
        <taxon>Paralimibaculum</taxon>
    </lineage>
</organism>
<reference evidence="9 10" key="1">
    <citation type="submission" date="2023-04" db="EMBL/GenBank/DDBJ databases">
        <title>Marinoamorphus aggregata gen. nov., sp. Nov., isolate from tissue of brittle star Ophioplocus japonicus.</title>
        <authorList>
            <person name="Kawano K."/>
            <person name="Sawayama S."/>
            <person name="Nakagawa S."/>
        </authorList>
    </citation>
    <scope>NUCLEOTIDE SEQUENCE [LARGE SCALE GENOMIC DNA]</scope>
    <source>
        <strain evidence="9 10">NKW23</strain>
    </source>
</reference>
<evidence type="ECO:0000256" key="7">
    <source>
        <dbReference type="ARBA" id="ARBA00049185"/>
    </source>
</evidence>
<name>A0ABQ6LQX4_9RHOB</name>
<protein>
    <recommendedName>
        <fullName evidence="3">aspartate transaminase</fullName>
        <ecNumber evidence="3">2.6.1.1</ecNumber>
    </recommendedName>
</protein>
<evidence type="ECO:0000256" key="1">
    <source>
        <dbReference type="ARBA" id="ARBA00001933"/>
    </source>
</evidence>
<gene>
    <name evidence="9" type="ORF">LNKW23_28910</name>
</gene>
<keyword evidence="4 9" id="KW-0032">Aminotransferase</keyword>
<evidence type="ECO:0000259" key="8">
    <source>
        <dbReference type="Pfam" id="PF00155"/>
    </source>
</evidence>
<dbReference type="EMBL" id="BSYI01000022">
    <property type="protein sequence ID" value="GMG83678.1"/>
    <property type="molecule type" value="Genomic_DNA"/>
</dbReference>
<comment type="similarity">
    <text evidence="2">Belongs to the class-I pyridoxal-phosphate-dependent aminotransferase family.</text>
</comment>
<dbReference type="InterPro" id="IPR015421">
    <property type="entry name" value="PyrdxlP-dep_Trfase_major"/>
</dbReference>
<keyword evidence="6" id="KW-0663">Pyridoxal phosphate</keyword>
<dbReference type="RefSeq" id="WP_285672471.1">
    <property type="nucleotide sequence ID" value="NZ_BSYI01000022.1"/>
</dbReference>
<dbReference type="Pfam" id="PF00155">
    <property type="entry name" value="Aminotran_1_2"/>
    <property type="match status" value="1"/>
</dbReference>
<keyword evidence="10" id="KW-1185">Reference proteome</keyword>
<evidence type="ECO:0000256" key="6">
    <source>
        <dbReference type="ARBA" id="ARBA00022898"/>
    </source>
</evidence>
<dbReference type="NCBIfam" id="NF005732">
    <property type="entry name" value="PRK07550.1"/>
    <property type="match status" value="1"/>
</dbReference>
<evidence type="ECO:0000256" key="4">
    <source>
        <dbReference type="ARBA" id="ARBA00022576"/>
    </source>
</evidence>
<sequence length="403" mass="42883">MTATIRPAEGRPAPVNPQLARVFAPPVMEARRWLTETRLPEGLELLNLSQAAPVDPPPERLRAAMAGAVGAPGEAHLYGAVLGDGPLRAQIAADWSEHYGAPIAPEQVAITAGCNQAFCAAIATLCAPGDAVLLPVPWYFNHKMWLGMQGIEAVPLPCGPDMVPDLAAARALLTPQTRALVLVTPNNPTGVEYPPGLMEAAYDLAREAGIGLIVDETYRDFHSAAGAPHGLFARPDWDGTLIHLYSFSKVFRLTGHRTGAIVTGAARLAEAEKFLDTVTICPPRTGQIAALEGLRHLRQWVAGERAEILARRDALRAAFAGLEGWQVLGSGAYFAWVRPPFDMASDRLALRLLEDQAILTLPGTMFVPEAAAAAGNRALRIAFANADAAGLAEMGRRLAAFAP</sequence>
<comment type="cofactor">
    <cofactor evidence="1">
        <name>pyridoxal 5'-phosphate</name>
        <dbReference type="ChEBI" id="CHEBI:597326"/>
    </cofactor>
</comment>
<dbReference type="CDD" id="cd00609">
    <property type="entry name" value="AAT_like"/>
    <property type="match status" value="1"/>
</dbReference>
<dbReference type="Gene3D" id="3.40.640.10">
    <property type="entry name" value="Type I PLP-dependent aspartate aminotransferase-like (Major domain)"/>
    <property type="match status" value="1"/>
</dbReference>
<evidence type="ECO:0000256" key="3">
    <source>
        <dbReference type="ARBA" id="ARBA00012753"/>
    </source>
</evidence>
<dbReference type="PANTHER" id="PTHR46383">
    <property type="entry name" value="ASPARTATE AMINOTRANSFERASE"/>
    <property type="match status" value="1"/>
</dbReference>
<accession>A0ABQ6LQX4</accession>
<evidence type="ECO:0000313" key="9">
    <source>
        <dbReference type="EMBL" id="GMG83678.1"/>
    </source>
</evidence>
<dbReference type="GO" id="GO:0008483">
    <property type="term" value="F:transaminase activity"/>
    <property type="evidence" value="ECO:0007669"/>
    <property type="project" value="UniProtKB-KW"/>
</dbReference>
<evidence type="ECO:0000313" key="10">
    <source>
        <dbReference type="Proteomes" id="UP001239909"/>
    </source>
</evidence>
<dbReference type="PANTHER" id="PTHR46383:SF1">
    <property type="entry name" value="ASPARTATE AMINOTRANSFERASE"/>
    <property type="match status" value="1"/>
</dbReference>
<feature type="domain" description="Aminotransferase class I/classII large" evidence="8">
    <location>
        <begin position="45"/>
        <end position="394"/>
    </location>
</feature>
<evidence type="ECO:0000256" key="5">
    <source>
        <dbReference type="ARBA" id="ARBA00022679"/>
    </source>
</evidence>
<proteinExistence type="inferred from homology"/>
<dbReference type="Proteomes" id="UP001239909">
    <property type="component" value="Unassembled WGS sequence"/>
</dbReference>
<dbReference type="SUPFAM" id="SSF53383">
    <property type="entry name" value="PLP-dependent transferases"/>
    <property type="match status" value="1"/>
</dbReference>
<dbReference type="EC" id="2.6.1.1" evidence="3"/>
<dbReference type="InterPro" id="IPR050596">
    <property type="entry name" value="AspAT/PAT-like"/>
</dbReference>
<comment type="catalytic activity">
    <reaction evidence="7">
        <text>L-aspartate + 2-oxoglutarate = oxaloacetate + L-glutamate</text>
        <dbReference type="Rhea" id="RHEA:21824"/>
        <dbReference type="ChEBI" id="CHEBI:16452"/>
        <dbReference type="ChEBI" id="CHEBI:16810"/>
        <dbReference type="ChEBI" id="CHEBI:29985"/>
        <dbReference type="ChEBI" id="CHEBI:29991"/>
        <dbReference type="EC" id="2.6.1.1"/>
    </reaction>
</comment>
<dbReference type="InterPro" id="IPR015424">
    <property type="entry name" value="PyrdxlP-dep_Trfase"/>
</dbReference>
<keyword evidence="5" id="KW-0808">Transferase</keyword>